<reference evidence="2 3" key="1">
    <citation type="submission" date="2015-11" db="EMBL/GenBank/DDBJ databases">
        <title>Genomic analysis of 38 Legionella species identifies large and diverse effector repertoires.</title>
        <authorList>
            <person name="Burstein D."/>
            <person name="Amaro F."/>
            <person name="Zusman T."/>
            <person name="Lifshitz Z."/>
            <person name="Cohen O."/>
            <person name="Gilbert J.A."/>
            <person name="Pupko T."/>
            <person name="Shuman H.A."/>
            <person name="Segal G."/>
        </authorList>
    </citation>
    <scope>NUCLEOTIDE SEQUENCE [LARGE SCALE GENOMIC DNA]</scope>
    <source>
        <strain evidence="2 3">SE-32A-C8</strain>
    </source>
</reference>
<dbReference type="RefSeq" id="WP_058527154.1">
    <property type="nucleotide sequence ID" value="NZ_CAAAHY010000014.1"/>
</dbReference>
<evidence type="ECO:0000256" key="1">
    <source>
        <dbReference type="SAM" id="Coils"/>
    </source>
</evidence>
<protein>
    <submittedName>
        <fullName evidence="2">Uncharacterized protein</fullName>
    </submittedName>
</protein>
<dbReference type="PATRIC" id="fig|448.7.peg.2109"/>
<dbReference type="STRING" id="448.Lery_2011"/>
<gene>
    <name evidence="2" type="ORF">Lery_2011</name>
</gene>
<dbReference type="AlphaFoldDB" id="A0A0W0TJD3"/>
<proteinExistence type="predicted"/>
<evidence type="ECO:0000313" key="2">
    <source>
        <dbReference type="EMBL" id="KTC95716.1"/>
    </source>
</evidence>
<evidence type="ECO:0000313" key="3">
    <source>
        <dbReference type="Proteomes" id="UP000054773"/>
    </source>
</evidence>
<name>A0A0W0TJD3_LEGER</name>
<keyword evidence="1" id="KW-0175">Coiled coil</keyword>
<accession>A0A0W0TJD3</accession>
<dbReference type="EMBL" id="LNYA01000032">
    <property type="protein sequence ID" value="KTC95716.1"/>
    <property type="molecule type" value="Genomic_DNA"/>
</dbReference>
<dbReference type="Proteomes" id="UP000054773">
    <property type="component" value="Unassembled WGS sequence"/>
</dbReference>
<keyword evidence="3" id="KW-1185">Reference proteome</keyword>
<dbReference type="OrthoDB" id="5636634at2"/>
<organism evidence="2 3">
    <name type="scientific">Legionella erythra</name>
    <dbReference type="NCBI Taxonomy" id="448"/>
    <lineage>
        <taxon>Bacteria</taxon>
        <taxon>Pseudomonadati</taxon>
        <taxon>Pseudomonadota</taxon>
        <taxon>Gammaproteobacteria</taxon>
        <taxon>Legionellales</taxon>
        <taxon>Legionellaceae</taxon>
        <taxon>Legionella</taxon>
    </lineage>
</organism>
<sequence length="563" mass="64197">MAKIINNLEKFTQALIDLVSDNSEAGKKKLEEIFGKAHAVYDEPKQSYVWGWFYSYSRQRSDNFKKAEHDLKFPDPLLRLQALLVFISEGSWATTSANTRLMLGLIKGVPGYDKESDEYLQTHVITALTPLLKEQLALLIKTQQNEMAIKEARQRELDLINQRKEKALDEIALFDREKEARDFALKQTEKYAVYFVQNGKKTSWYMGWYDSTGKKELLLANKELQFLLGKSAITHDDKIRAKIKAQCRVLLEEFLGKINVLVNPAPKELEGLASAFTVDEKKEGITWYDSLGRTHAIDLKPYPLVEDCLKKRDLRDKSNELFFKSLLLRVSTRHAVDNEKQKSLLQLMQKRFSCELLLTNELARLPAQRLGAYILTREKSLWFLYQCQDGAARAVNTDAWEEYHKMLDGLGSREPEAIQAEEKEKLRGLITKLSRMPVVVRTEEPVKPVLKINIAEFSALEKCLGGHLAKAKHNAKDTKEVVQVDKDAVAQKKKKLVSKYSAVATLFGAQVIEEYQKPVKPVITAAVIDDYIPPPPTESLESTPMDGEWMVNEDEYHCGGPSI</sequence>
<feature type="coiled-coil region" evidence="1">
    <location>
        <begin position="150"/>
        <end position="177"/>
    </location>
</feature>
<comment type="caution">
    <text evidence="2">The sequence shown here is derived from an EMBL/GenBank/DDBJ whole genome shotgun (WGS) entry which is preliminary data.</text>
</comment>